<keyword evidence="6" id="KW-1185">Reference proteome</keyword>
<feature type="non-terminal residue" evidence="5">
    <location>
        <position position="1"/>
    </location>
</feature>
<dbReference type="PANTHER" id="PTHR43797">
    <property type="entry name" value="HOMOCYSTEINE/CYSTEINE SYNTHASE"/>
    <property type="match status" value="1"/>
</dbReference>
<dbReference type="GeneID" id="36537931"/>
<organism evidence="5 6">
    <name type="scientific">Aspergillus novofumigatus (strain IBT 16806)</name>
    <dbReference type="NCBI Taxonomy" id="1392255"/>
    <lineage>
        <taxon>Eukaryota</taxon>
        <taxon>Fungi</taxon>
        <taxon>Dikarya</taxon>
        <taxon>Ascomycota</taxon>
        <taxon>Pezizomycotina</taxon>
        <taxon>Eurotiomycetes</taxon>
        <taxon>Eurotiomycetidae</taxon>
        <taxon>Eurotiales</taxon>
        <taxon>Aspergillaceae</taxon>
        <taxon>Aspergillus</taxon>
        <taxon>Aspergillus subgen. Fumigati</taxon>
    </lineage>
</organism>
<dbReference type="InterPro" id="IPR015421">
    <property type="entry name" value="PyrdxlP-dep_Trfase_major"/>
</dbReference>
<evidence type="ECO:0000256" key="2">
    <source>
        <dbReference type="ARBA" id="ARBA00022679"/>
    </source>
</evidence>
<dbReference type="GO" id="GO:0006535">
    <property type="term" value="P:cysteine biosynthetic process from serine"/>
    <property type="evidence" value="ECO:0007669"/>
    <property type="project" value="TreeGrafter"/>
</dbReference>
<dbReference type="GO" id="GO:0004124">
    <property type="term" value="F:cysteine synthase activity"/>
    <property type="evidence" value="ECO:0007669"/>
    <property type="project" value="TreeGrafter"/>
</dbReference>
<sequence length="262" mass="28914">VASSTVHGGTYHQFKVLAPQLGIACRFVASNEPEDFRALLDDKTTFIFVESISNPKYTVPDFEALADIAHSHGIPLICDNTFGCAGYYCRPIEHGADIVVHFATIWIDGHGTTLRGDIVDGGNFDWGQHADKFPQFRSDGAQEGSGEVSLWKTFGRRAFAIRCHFEVLRGIGSTMSPQAAQQLLIGLESLAVRCDRPTSIRKPWPRGLHSSRRWRGCAIWVTWTIHAIAMPASFCDTDTALSSLLASKEDRKPVSVYAMSSR</sequence>
<dbReference type="STRING" id="1392255.A0A2I1BUE2"/>
<dbReference type="VEuPathDB" id="FungiDB:P174DRAFT_471495"/>
<gene>
    <name evidence="5" type="ORF">P174DRAFT_471495</name>
</gene>
<dbReference type="InterPro" id="IPR000277">
    <property type="entry name" value="Cys/Met-Metab_PyrdxlP-dep_enz"/>
</dbReference>
<evidence type="ECO:0000256" key="1">
    <source>
        <dbReference type="ARBA" id="ARBA00001933"/>
    </source>
</evidence>
<dbReference type="InterPro" id="IPR006235">
    <property type="entry name" value="OAc-hSer/O-AcSer_sulfhydrylase"/>
</dbReference>
<keyword evidence="3 4" id="KW-0663">Pyridoxal phosphate</keyword>
<dbReference type="InterPro" id="IPR015424">
    <property type="entry name" value="PyrdxlP-dep_Trfase"/>
</dbReference>
<accession>A0A2I1BUE2</accession>
<dbReference type="AlphaFoldDB" id="A0A2I1BUE2"/>
<evidence type="ECO:0000256" key="4">
    <source>
        <dbReference type="RuleBase" id="RU362118"/>
    </source>
</evidence>
<dbReference type="Proteomes" id="UP000234474">
    <property type="component" value="Unassembled WGS sequence"/>
</dbReference>
<protein>
    <recommendedName>
        <fullName evidence="7">PLP-dependent transferase</fullName>
    </recommendedName>
</protein>
<dbReference type="Pfam" id="PF01053">
    <property type="entry name" value="Cys_Met_Meta_PP"/>
    <property type="match status" value="1"/>
</dbReference>
<evidence type="ECO:0008006" key="7">
    <source>
        <dbReference type="Google" id="ProtNLM"/>
    </source>
</evidence>
<keyword evidence="2" id="KW-0808">Transferase</keyword>
<dbReference type="OrthoDB" id="3512640at2759"/>
<dbReference type="SUPFAM" id="SSF53383">
    <property type="entry name" value="PLP-dependent transferases"/>
    <property type="match status" value="1"/>
</dbReference>
<dbReference type="GO" id="GO:0030170">
    <property type="term" value="F:pyridoxal phosphate binding"/>
    <property type="evidence" value="ECO:0007669"/>
    <property type="project" value="InterPro"/>
</dbReference>
<dbReference type="PANTHER" id="PTHR43797:SF2">
    <property type="entry name" value="HOMOCYSTEINE_CYSTEINE SYNTHASE"/>
    <property type="match status" value="1"/>
</dbReference>
<comment type="caution">
    <text evidence="5">The sequence shown here is derived from an EMBL/GenBank/DDBJ whole genome shotgun (WGS) entry which is preliminary data.</text>
</comment>
<evidence type="ECO:0000313" key="6">
    <source>
        <dbReference type="Proteomes" id="UP000234474"/>
    </source>
</evidence>
<dbReference type="Gene3D" id="3.40.640.10">
    <property type="entry name" value="Type I PLP-dependent aspartate aminotransferase-like (Major domain)"/>
    <property type="match status" value="1"/>
</dbReference>
<dbReference type="GO" id="GO:0019346">
    <property type="term" value="P:transsulfuration"/>
    <property type="evidence" value="ECO:0007669"/>
    <property type="project" value="InterPro"/>
</dbReference>
<comment type="cofactor">
    <cofactor evidence="1 4">
        <name>pyridoxal 5'-phosphate</name>
        <dbReference type="ChEBI" id="CHEBI:597326"/>
    </cofactor>
</comment>
<dbReference type="GO" id="GO:0003961">
    <property type="term" value="F:O-acetylhomoserine aminocarboxypropyltransferase activity"/>
    <property type="evidence" value="ECO:0007669"/>
    <property type="project" value="TreeGrafter"/>
</dbReference>
<dbReference type="RefSeq" id="XP_024677581.1">
    <property type="nucleotide sequence ID" value="XM_024830604.1"/>
</dbReference>
<comment type="similarity">
    <text evidence="4">Belongs to the trans-sulfuration enzymes family.</text>
</comment>
<evidence type="ECO:0000313" key="5">
    <source>
        <dbReference type="EMBL" id="PKX88986.1"/>
    </source>
</evidence>
<dbReference type="EMBL" id="MSZS01000011">
    <property type="protein sequence ID" value="PKX88986.1"/>
    <property type="molecule type" value="Genomic_DNA"/>
</dbReference>
<proteinExistence type="inferred from homology"/>
<evidence type="ECO:0000256" key="3">
    <source>
        <dbReference type="ARBA" id="ARBA00022898"/>
    </source>
</evidence>
<name>A0A2I1BUE2_ASPN1</name>
<dbReference type="GO" id="GO:0071269">
    <property type="term" value="P:L-homocysteine biosynthetic process"/>
    <property type="evidence" value="ECO:0007669"/>
    <property type="project" value="TreeGrafter"/>
</dbReference>
<reference evidence="6" key="1">
    <citation type="journal article" date="2018" name="Proc. Natl. Acad. Sci. U.S.A.">
        <title>Linking secondary metabolites to gene clusters through genome sequencing of six diverse Aspergillus species.</title>
        <authorList>
            <person name="Kaerboelling I."/>
            <person name="Vesth T.C."/>
            <person name="Frisvad J.C."/>
            <person name="Nybo J.L."/>
            <person name="Theobald S."/>
            <person name="Kuo A."/>
            <person name="Bowyer P."/>
            <person name="Matsuda Y."/>
            <person name="Mondo S."/>
            <person name="Lyhne E.K."/>
            <person name="Kogle M.E."/>
            <person name="Clum A."/>
            <person name="Lipzen A."/>
            <person name="Salamov A."/>
            <person name="Ngan C.Y."/>
            <person name="Daum C."/>
            <person name="Chiniquy J."/>
            <person name="Barry K."/>
            <person name="LaButti K."/>
            <person name="Haridas S."/>
            <person name="Simmons B.A."/>
            <person name="Magnuson J.K."/>
            <person name="Mortensen U.H."/>
            <person name="Larsen T.O."/>
            <person name="Grigoriev I.V."/>
            <person name="Baker S.E."/>
            <person name="Andersen M.R."/>
        </authorList>
    </citation>
    <scope>NUCLEOTIDE SEQUENCE [LARGE SCALE GENOMIC DNA]</scope>
    <source>
        <strain evidence="6">IBT 16806</strain>
    </source>
</reference>
<dbReference type="GO" id="GO:0005737">
    <property type="term" value="C:cytoplasm"/>
    <property type="evidence" value="ECO:0007669"/>
    <property type="project" value="TreeGrafter"/>
</dbReference>